<evidence type="ECO:0000256" key="2">
    <source>
        <dbReference type="ARBA" id="ARBA00022723"/>
    </source>
</evidence>
<dbReference type="AlphaFoldDB" id="A0AA38H547"/>
<accession>A0AA38H547</accession>
<feature type="compositionally biased region" description="Basic and acidic residues" evidence="8">
    <location>
        <begin position="71"/>
        <end position="86"/>
    </location>
</feature>
<evidence type="ECO:0000313" key="11">
    <source>
        <dbReference type="Proteomes" id="UP001164286"/>
    </source>
</evidence>
<evidence type="ECO:0000256" key="6">
    <source>
        <dbReference type="ARBA" id="ARBA00023242"/>
    </source>
</evidence>
<feature type="region of interest" description="Disordered" evidence="8">
    <location>
        <begin position="1"/>
        <end position="143"/>
    </location>
</feature>
<feature type="compositionally biased region" description="Gly residues" evidence="8">
    <location>
        <begin position="680"/>
        <end position="691"/>
    </location>
</feature>
<dbReference type="InterPro" id="IPR013087">
    <property type="entry name" value="Znf_C2H2_type"/>
</dbReference>
<dbReference type="PANTHER" id="PTHR40626:SF32">
    <property type="entry name" value="ZINC FINGER PROTEIN RST2"/>
    <property type="match status" value="1"/>
</dbReference>
<dbReference type="Pfam" id="PF00096">
    <property type="entry name" value="zf-C2H2"/>
    <property type="match status" value="2"/>
</dbReference>
<feature type="compositionally biased region" description="Low complexity" evidence="8">
    <location>
        <begin position="602"/>
        <end position="613"/>
    </location>
</feature>
<dbReference type="GO" id="GO:0008270">
    <property type="term" value="F:zinc ion binding"/>
    <property type="evidence" value="ECO:0007669"/>
    <property type="project" value="UniProtKB-KW"/>
</dbReference>
<dbReference type="FunFam" id="3.30.160.60:FF:002343">
    <property type="entry name" value="Zinc finger protein 33A"/>
    <property type="match status" value="1"/>
</dbReference>
<dbReference type="PANTHER" id="PTHR40626">
    <property type="entry name" value="MIP31509P"/>
    <property type="match status" value="1"/>
</dbReference>
<feature type="compositionally biased region" description="Polar residues" evidence="8">
    <location>
        <begin position="87"/>
        <end position="103"/>
    </location>
</feature>
<proteinExistence type="predicted"/>
<feature type="domain" description="C2H2-type" evidence="9">
    <location>
        <begin position="167"/>
        <end position="197"/>
    </location>
</feature>
<feature type="compositionally biased region" description="Low complexity" evidence="8">
    <location>
        <begin position="547"/>
        <end position="559"/>
    </location>
</feature>
<feature type="compositionally biased region" description="Basic and acidic residues" evidence="8">
    <location>
        <begin position="260"/>
        <end position="275"/>
    </location>
</feature>
<name>A0AA38H547_9TREE</name>
<dbReference type="GeneID" id="77730627"/>
<dbReference type="GO" id="GO:0005634">
    <property type="term" value="C:nucleus"/>
    <property type="evidence" value="ECO:0007669"/>
    <property type="project" value="UniProtKB-SubCell"/>
</dbReference>
<feature type="domain" description="C2H2-type" evidence="9">
    <location>
        <begin position="198"/>
        <end position="225"/>
    </location>
</feature>
<keyword evidence="4 7" id="KW-0863">Zinc-finger</keyword>
<feature type="compositionally biased region" description="Low complexity" evidence="8">
    <location>
        <begin position="465"/>
        <end position="486"/>
    </location>
</feature>
<feature type="compositionally biased region" description="Pro residues" evidence="8">
    <location>
        <begin position="403"/>
        <end position="426"/>
    </location>
</feature>
<feature type="region of interest" description="Disordered" evidence="8">
    <location>
        <begin position="666"/>
        <end position="705"/>
    </location>
</feature>
<comment type="caution">
    <text evidence="10">The sequence shown here is derived from an EMBL/GenBank/DDBJ whole genome shotgun (WGS) entry which is preliminary data.</text>
</comment>
<evidence type="ECO:0000256" key="5">
    <source>
        <dbReference type="ARBA" id="ARBA00022833"/>
    </source>
</evidence>
<keyword evidence="11" id="KW-1185">Reference proteome</keyword>
<gene>
    <name evidence="10" type="ORF">MKK02DRAFT_41079</name>
</gene>
<protein>
    <recommendedName>
        <fullName evidence="9">C2H2-type domain-containing protein</fullName>
    </recommendedName>
</protein>
<feature type="compositionally biased region" description="Polar residues" evidence="8">
    <location>
        <begin position="31"/>
        <end position="43"/>
    </location>
</feature>
<evidence type="ECO:0000256" key="7">
    <source>
        <dbReference type="PROSITE-ProRule" id="PRU00042"/>
    </source>
</evidence>
<dbReference type="InterPro" id="IPR036236">
    <property type="entry name" value="Znf_C2H2_sf"/>
</dbReference>
<feature type="compositionally biased region" description="Low complexity" evidence="8">
    <location>
        <begin position="528"/>
        <end position="537"/>
    </location>
</feature>
<keyword evidence="6" id="KW-0539">Nucleus</keyword>
<dbReference type="Gene3D" id="3.30.160.60">
    <property type="entry name" value="Classic Zinc Finger"/>
    <property type="match status" value="2"/>
</dbReference>
<dbReference type="PROSITE" id="PS50157">
    <property type="entry name" value="ZINC_FINGER_C2H2_2"/>
    <property type="match status" value="2"/>
</dbReference>
<evidence type="ECO:0000313" key="10">
    <source>
        <dbReference type="EMBL" id="KAI9632769.1"/>
    </source>
</evidence>
<dbReference type="GO" id="GO:0000978">
    <property type="term" value="F:RNA polymerase II cis-regulatory region sequence-specific DNA binding"/>
    <property type="evidence" value="ECO:0007669"/>
    <property type="project" value="InterPro"/>
</dbReference>
<sequence>MSLTTTAPLAPPHRHGSISMTTPYEDRPYPNQGQGPAPTQGQDHQAPIPPPYYSRPPSSHDDAPSSSHGVNRSDTHTSPERNDSSHSARSQEFGTLPSATPQAASYPPDSTYATPASGSFVPYYGAGQGSDHVPSPPLNGDERGSLIQFTPDGNPIVPVGISGGKMFQCRGFEKCDRVFTRSEHLARHVRKHTGERPFPCHCGKAFSRLDNLRQHAATVHSDAPDLNENMLNTLSPVHAALSARATKEQKKRGEVVEVPKNAVERPRNAERRGSKEGTVSPPVVTAAAYPPYADEGTTWDHNTRPRTSNSGYDYPFHPPPEIPHAGMEGTPGPSRRPGSSAGYSAYGGGYYEGPPARPQTGDIAQPAKGFGGYRSRDGPPPLHSGSQGHYADSEPPTSAHGPPQSPMYTAPPPVPQPNWSSPPPPHTAYGHEQRAYYPSHPAPAPTAEGYTYPEPTYAQTSTTANGPNGSSYGPAPPGSAGSTGPYNYPPPPPTANGYYGQSQNQGPYAQPLPPPSSHGHGPSHGHHSSYSVASYAATQPNTPYSYPTPLSGPGSSHGPPSAPLHTPSVAAPPSVVEYQYPALPTSSSSGGIGKRRLDDIDISSSSSSIGGDSLPARKIPRASAINQPIRALQEPNPPGHDDDQLWFPPTTERRSSLAISALLGSPVEEHKPRAPWDGGVAVGSGNGGVGEGMEEKAKALLGSAH</sequence>
<keyword evidence="3" id="KW-0677">Repeat</keyword>
<reference evidence="10" key="1">
    <citation type="journal article" date="2022" name="G3 (Bethesda)">
        <title>High quality genome of the basidiomycete yeast Dioszegia hungarica PDD-24b-2 isolated from cloud water.</title>
        <authorList>
            <person name="Jarrige D."/>
            <person name="Haridas S."/>
            <person name="Bleykasten-Grosshans C."/>
            <person name="Joly M."/>
            <person name="Nadalig T."/>
            <person name="Sancelme M."/>
            <person name="Vuilleumier S."/>
            <person name="Grigoriev I.V."/>
            <person name="Amato P."/>
            <person name="Bringel F."/>
        </authorList>
    </citation>
    <scope>NUCLEOTIDE SEQUENCE</scope>
    <source>
        <strain evidence="10">PDD-24b-2</strain>
    </source>
</reference>
<dbReference type="GO" id="GO:0000981">
    <property type="term" value="F:DNA-binding transcription factor activity, RNA polymerase II-specific"/>
    <property type="evidence" value="ECO:0007669"/>
    <property type="project" value="InterPro"/>
</dbReference>
<dbReference type="EMBL" id="JAKWFO010000014">
    <property type="protein sequence ID" value="KAI9632769.1"/>
    <property type="molecule type" value="Genomic_DNA"/>
</dbReference>
<feature type="region of interest" description="Disordered" evidence="8">
    <location>
        <begin position="260"/>
        <end position="616"/>
    </location>
</feature>
<feature type="compositionally biased region" description="Low complexity" evidence="8">
    <location>
        <begin position="281"/>
        <end position="293"/>
    </location>
</feature>
<dbReference type="Proteomes" id="UP001164286">
    <property type="component" value="Unassembled WGS sequence"/>
</dbReference>
<evidence type="ECO:0000259" key="9">
    <source>
        <dbReference type="PROSITE" id="PS50157"/>
    </source>
</evidence>
<dbReference type="SUPFAM" id="SSF57667">
    <property type="entry name" value="beta-beta-alpha zinc fingers"/>
    <property type="match status" value="1"/>
</dbReference>
<organism evidence="10 11">
    <name type="scientific">Dioszegia hungarica</name>
    <dbReference type="NCBI Taxonomy" id="4972"/>
    <lineage>
        <taxon>Eukaryota</taxon>
        <taxon>Fungi</taxon>
        <taxon>Dikarya</taxon>
        <taxon>Basidiomycota</taxon>
        <taxon>Agaricomycotina</taxon>
        <taxon>Tremellomycetes</taxon>
        <taxon>Tremellales</taxon>
        <taxon>Bulleribasidiaceae</taxon>
        <taxon>Dioszegia</taxon>
    </lineage>
</organism>
<evidence type="ECO:0000256" key="4">
    <source>
        <dbReference type="ARBA" id="ARBA00022771"/>
    </source>
</evidence>
<evidence type="ECO:0000256" key="3">
    <source>
        <dbReference type="ARBA" id="ARBA00022737"/>
    </source>
</evidence>
<evidence type="ECO:0000256" key="8">
    <source>
        <dbReference type="SAM" id="MobiDB-lite"/>
    </source>
</evidence>
<keyword evidence="5" id="KW-0862">Zinc</keyword>
<comment type="subcellular location">
    <subcellularLocation>
        <location evidence="1">Nucleus</location>
    </subcellularLocation>
</comment>
<dbReference type="RefSeq" id="XP_052942546.1">
    <property type="nucleotide sequence ID" value="XM_053091422.1"/>
</dbReference>
<evidence type="ECO:0000256" key="1">
    <source>
        <dbReference type="ARBA" id="ARBA00004123"/>
    </source>
</evidence>
<keyword evidence="2" id="KW-0479">Metal-binding</keyword>
<dbReference type="GO" id="GO:0000785">
    <property type="term" value="C:chromatin"/>
    <property type="evidence" value="ECO:0007669"/>
    <property type="project" value="TreeGrafter"/>
</dbReference>
<dbReference type="InterPro" id="IPR051059">
    <property type="entry name" value="VerF-like"/>
</dbReference>